<dbReference type="Pfam" id="PF10079">
    <property type="entry name" value="Rossmann-like_BshC"/>
    <property type="match status" value="1"/>
</dbReference>
<evidence type="ECO:0000313" key="6">
    <source>
        <dbReference type="EMBL" id="KNB72454.1"/>
    </source>
</evidence>
<dbReference type="RefSeq" id="WP_049738507.1">
    <property type="nucleotide sequence ID" value="NZ_BJON01000016.1"/>
</dbReference>
<organism evidence="6 7">
    <name type="scientific">Brevibacillus reuszeri</name>
    <dbReference type="NCBI Taxonomy" id="54915"/>
    <lineage>
        <taxon>Bacteria</taxon>
        <taxon>Bacillati</taxon>
        <taxon>Bacillota</taxon>
        <taxon>Bacilli</taxon>
        <taxon>Bacillales</taxon>
        <taxon>Paenibacillaceae</taxon>
        <taxon>Brevibacillus</taxon>
    </lineage>
</organism>
<dbReference type="OrthoDB" id="9765151at2"/>
<dbReference type="InterPro" id="IPR055399">
    <property type="entry name" value="CC_BshC"/>
</dbReference>
<reference evidence="7" key="1">
    <citation type="submission" date="2015-07" db="EMBL/GenBank/DDBJ databases">
        <title>Genome sequencing project for genomic taxonomy and phylogenomics of Bacillus-like bacteria.</title>
        <authorList>
            <person name="Liu B."/>
            <person name="Wang J."/>
            <person name="Zhu Y."/>
            <person name="Liu G."/>
            <person name="Chen Q."/>
            <person name="Chen Z."/>
            <person name="Lan J."/>
            <person name="Che J."/>
            <person name="Ge C."/>
            <person name="Shi H."/>
            <person name="Pan Z."/>
            <person name="Liu X."/>
        </authorList>
    </citation>
    <scope>NUCLEOTIDE SEQUENCE [LARGE SCALE GENOMIC DNA]</scope>
    <source>
        <strain evidence="7">DSM 9887</strain>
    </source>
</reference>
<name>A0A0K9YUQ9_9BACL</name>
<dbReference type="Proteomes" id="UP000319578">
    <property type="component" value="Unassembled WGS sequence"/>
</dbReference>
<keyword evidence="8" id="KW-1185">Reference proteome</keyword>
<dbReference type="InterPro" id="IPR055398">
    <property type="entry name" value="Rossmann-like_BshC"/>
</dbReference>
<proteinExistence type="inferred from homology"/>
<evidence type="ECO:0000313" key="5">
    <source>
        <dbReference type="EMBL" id="GED70609.1"/>
    </source>
</evidence>
<dbReference type="Proteomes" id="UP000036834">
    <property type="component" value="Unassembled WGS sequence"/>
</dbReference>
<evidence type="ECO:0000259" key="3">
    <source>
        <dbReference type="Pfam" id="PF10079"/>
    </source>
</evidence>
<comment type="caution">
    <text evidence="6">The sequence shown here is derived from an EMBL/GenBank/DDBJ whole genome shotgun (WGS) entry which is preliminary data.</text>
</comment>
<evidence type="ECO:0000313" key="7">
    <source>
        <dbReference type="Proteomes" id="UP000036834"/>
    </source>
</evidence>
<protein>
    <recommendedName>
        <fullName evidence="2">Putative cysteine ligase BshC</fullName>
        <ecNumber evidence="2">6.-.-.-</ecNumber>
    </recommendedName>
</protein>
<evidence type="ECO:0000313" key="8">
    <source>
        <dbReference type="Proteomes" id="UP000319578"/>
    </source>
</evidence>
<gene>
    <name evidence="2 5" type="primary">bshC</name>
    <name evidence="6" type="ORF">ADS79_11320</name>
    <name evidence="5" type="ORF">BRE01_43110</name>
</gene>
<dbReference type="AlphaFoldDB" id="A0A0K9YUQ9"/>
<dbReference type="EMBL" id="LGIQ01000007">
    <property type="protein sequence ID" value="KNB72454.1"/>
    <property type="molecule type" value="Genomic_DNA"/>
</dbReference>
<keyword evidence="1 2" id="KW-0436">Ligase</keyword>
<dbReference type="GO" id="GO:0016874">
    <property type="term" value="F:ligase activity"/>
    <property type="evidence" value="ECO:0007669"/>
    <property type="project" value="UniProtKB-UniRule"/>
</dbReference>
<dbReference type="HAMAP" id="MF_01867">
    <property type="entry name" value="BshC"/>
    <property type="match status" value="1"/>
</dbReference>
<dbReference type="PATRIC" id="fig|54915.3.peg.1222"/>
<dbReference type="NCBIfam" id="TIGR03998">
    <property type="entry name" value="thiol_BshC"/>
    <property type="match status" value="1"/>
</dbReference>
<comment type="similarity">
    <text evidence="2">Belongs to the BshC family.</text>
</comment>
<dbReference type="EMBL" id="BJON01000016">
    <property type="protein sequence ID" value="GED70609.1"/>
    <property type="molecule type" value="Genomic_DNA"/>
</dbReference>
<accession>A0A0K9YUQ9</accession>
<sequence>MNVECLALPLANRLAQEYQQQNASALQFFAHNPYDIQSYQDRLEYLRGRSYSHRELLAEGLYTFNQKIGNHQEALQRIEALKRPDTYVVIGGQQAGVLTGPLYTIHKAVHLIQTAKKLSNELQAEVVPVFWIAGEDHDIDEIDHVYWLTDRETRLHKERMKLNKKGRVSASSLPLSEEAYKQFLDSFFHAQTETSETRQIRELLTQTAADSQNVAEWFARLMAQLFGKHGLILIESSLPFVRELERPVFEQLIEKNEQVGHLLMKSADRIETAGYPLQLEVEEHQANLFLYEGQDRLLLERHGDRFVNRRASYSREELLKLAAEHPERFSTNVVSRGLMQEHLFPTIAFIGGPGEISYWAYYREVFELFDMQMPIVLPRMSITLVEGAQQRLLEGLDLRLEQVLNGFTDWKKEWEARQEPHPLQEQFAATREQLLAMYQPLVEEVVRLDEGLRGLAEKNTRLLLEQVSFLEERLVRSLQEQEDVEYLRVKRIEASLLPDSGLQERKLSIFPYANKYGLSLVDRLVESPFVHDGTHQIFYV</sequence>
<dbReference type="EC" id="6.-.-.-" evidence="2"/>
<dbReference type="PIRSF" id="PIRSF012535">
    <property type="entry name" value="UCP012535"/>
    <property type="match status" value="1"/>
</dbReference>
<evidence type="ECO:0000256" key="1">
    <source>
        <dbReference type="ARBA" id="ARBA00022598"/>
    </source>
</evidence>
<evidence type="ECO:0000259" key="4">
    <source>
        <dbReference type="Pfam" id="PF24850"/>
    </source>
</evidence>
<reference evidence="5 8" key="3">
    <citation type="submission" date="2019-06" db="EMBL/GenBank/DDBJ databases">
        <title>Whole genome shotgun sequence of Brevibacillus reuszeri NBRC 15719.</title>
        <authorList>
            <person name="Hosoyama A."/>
            <person name="Uohara A."/>
            <person name="Ohji S."/>
            <person name="Ichikawa N."/>
        </authorList>
    </citation>
    <scope>NUCLEOTIDE SEQUENCE [LARGE SCALE GENOMIC DNA]</scope>
    <source>
        <strain evidence="5 8">NBRC 15719</strain>
    </source>
</reference>
<dbReference type="STRING" id="54915.ADS79_11320"/>
<evidence type="ECO:0000256" key="2">
    <source>
        <dbReference type="HAMAP-Rule" id="MF_01867"/>
    </source>
</evidence>
<feature type="domain" description="Bacillithiol biosynthesis BshC N-terminal Rossmann-like" evidence="3">
    <location>
        <begin position="1"/>
        <end position="380"/>
    </location>
</feature>
<comment type="function">
    <text evidence="2">Involved in bacillithiol (BSH) biosynthesis. May catalyze the last step of the pathway, the addition of cysteine to glucosamine malate (GlcN-Mal) to generate BSH.</text>
</comment>
<dbReference type="InterPro" id="IPR011199">
    <property type="entry name" value="Bacillithiol_biosynth_BshC"/>
</dbReference>
<reference evidence="6" key="2">
    <citation type="submission" date="2015-07" db="EMBL/GenBank/DDBJ databases">
        <title>MeaNS - Measles Nucleotide Surveillance Program.</title>
        <authorList>
            <person name="Tran T."/>
            <person name="Druce J."/>
        </authorList>
    </citation>
    <scope>NUCLEOTIDE SEQUENCE</scope>
    <source>
        <strain evidence="6">DSM 9887</strain>
    </source>
</reference>
<feature type="domain" description="Bacillithiol biosynthesis BshC C-terminal coiled-coil" evidence="4">
    <location>
        <begin position="382"/>
        <end position="539"/>
    </location>
</feature>
<dbReference type="Pfam" id="PF24850">
    <property type="entry name" value="CC_BshC"/>
    <property type="match status" value="1"/>
</dbReference>